<comment type="caution">
    <text evidence="1">The sequence shown here is derived from an EMBL/GenBank/DDBJ whole genome shotgun (WGS) entry which is preliminary data.</text>
</comment>
<gene>
    <name evidence="1" type="ORF">B277_04959</name>
</gene>
<accession>K1DZ84</accession>
<dbReference type="PATRIC" id="fig|1210046.3.peg.960"/>
<dbReference type="EMBL" id="ALWX01000019">
    <property type="protein sequence ID" value="EKA61865.1"/>
    <property type="molecule type" value="Genomic_DNA"/>
</dbReference>
<protein>
    <submittedName>
        <fullName evidence="1">Uncharacterized protein</fullName>
    </submittedName>
</protein>
<dbReference type="AlphaFoldDB" id="K1DZ84"/>
<reference evidence="1 2" key="1">
    <citation type="journal article" date="2012" name="J. Bacteriol.">
        <title>Genome Sequence of Janibacter hoylei MTCC8307, Isolated from the Stratospheric Air.</title>
        <authorList>
            <person name="Pawar S.P."/>
            <person name="Dhotre D.P."/>
            <person name="Shetty S.A."/>
            <person name="Chowdhury S.P."/>
            <person name="Chaudhari B.L."/>
            <person name="Shouche Y.S."/>
        </authorList>
    </citation>
    <scope>NUCLEOTIDE SEQUENCE [LARGE SCALE GENOMIC DNA]</scope>
    <source>
        <strain evidence="1 2">PVAS-1</strain>
    </source>
</reference>
<evidence type="ECO:0000313" key="1">
    <source>
        <dbReference type="EMBL" id="EKA61865.1"/>
    </source>
</evidence>
<name>K1DZ84_9MICO</name>
<organism evidence="1 2">
    <name type="scientific">Janibacter hoylei PVAS-1</name>
    <dbReference type="NCBI Taxonomy" id="1210046"/>
    <lineage>
        <taxon>Bacteria</taxon>
        <taxon>Bacillati</taxon>
        <taxon>Actinomycetota</taxon>
        <taxon>Actinomycetes</taxon>
        <taxon>Micrococcales</taxon>
        <taxon>Intrasporangiaceae</taxon>
        <taxon>Janibacter</taxon>
    </lineage>
</organism>
<proteinExistence type="predicted"/>
<sequence length="109" mass="12957">MERFGREALRLWKLNTPQAFDALRDPAAYFAHIDAHYVVVPEQLAREDADRHGDRRELRFWIEQRSQSLMETTPLPPVEDTFLDDLGDEVVDPRRRFLHDGMPHRPHRL</sequence>
<dbReference type="RefSeq" id="WP_007925730.1">
    <property type="nucleotide sequence ID" value="NZ_PIPF01000006.1"/>
</dbReference>
<dbReference type="Proteomes" id="UP000004474">
    <property type="component" value="Unassembled WGS sequence"/>
</dbReference>
<evidence type="ECO:0000313" key="2">
    <source>
        <dbReference type="Proteomes" id="UP000004474"/>
    </source>
</evidence>